<dbReference type="OrthoDB" id="3357341at2759"/>
<feature type="region of interest" description="Disordered" evidence="1">
    <location>
        <begin position="501"/>
        <end position="522"/>
    </location>
</feature>
<gene>
    <name evidence="2" type="ORF">B0A54_01131</name>
</gene>
<feature type="region of interest" description="Disordered" evidence="1">
    <location>
        <begin position="353"/>
        <end position="486"/>
    </location>
</feature>
<proteinExistence type="predicted"/>
<reference evidence="2 3" key="1">
    <citation type="submission" date="2017-03" db="EMBL/GenBank/DDBJ databases">
        <title>Genomes of endolithic fungi from Antarctica.</title>
        <authorList>
            <person name="Coleine C."/>
            <person name="Masonjones S."/>
            <person name="Stajich J.E."/>
        </authorList>
    </citation>
    <scope>NUCLEOTIDE SEQUENCE [LARGE SCALE GENOMIC DNA]</scope>
    <source>
        <strain evidence="2 3">CCFEE 5311</strain>
    </source>
</reference>
<sequence length="522" mass="58107">MLDDNLPTFFLKASTNGVKHQQNLFLSHHGSEPEPAYVLQHADPASLSPAHKNCYAAALFDSYNPEILFGEVLARPDWTQPTLSQDDINRNGGVPPPPQPVLPNEFVIQLYNPDQQVRVELKEGTWGGSAHYEFSMPVATFRTPSASNLDRGQSDPASLAVTPKVHFAWRKESKLGKDLTCFMTGRSTDTKEKKKSKRDPDIAISLWRSMRELTIYEPNLGRVDIEDPKGLEIVLLLSAVVIKDIYFGNKDNIRETFNISGLHSERKLSGGGRKLSNPQQTFSIVGAPNPLQSHPPVAAATRPRTPNEQKRNELPSLQITPPNAAPSRQRRPPPPVADPRAQWELDVETARLKTQAEAEARAEHRRRREREKADETEAKRLQKQIEEEDRQARRKDAEVDRETERLRKKYGVQAVPQRPGPPPQSHSSSRRNGNSRLHLQPIPQGSQVYLGPPQPHHPSVGSNGLFVQPSGAAAVSGGNNDPSLLNVRKPVKQKKSFFGLRSASDDAAAEGSKLRKKSSAMW</sequence>
<feature type="compositionally biased region" description="Basic and acidic residues" evidence="1">
    <location>
        <begin position="353"/>
        <end position="362"/>
    </location>
</feature>
<feature type="compositionally biased region" description="Low complexity" evidence="1">
    <location>
        <begin position="295"/>
        <end position="304"/>
    </location>
</feature>
<feature type="compositionally biased region" description="Basic and acidic residues" evidence="1">
    <location>
        <begin position="370"/>
        <end position="405"/>
    </location>
</feature>
<dbReference type="Proteomes" id="UP000310066">
    <property type="component" value="Unassembled WGS sequence"/>
</dbReference>
<comment type="caution">
    <text evidence="2">The sequence shown here is derived from an EMBL/GenBank/DDBJ whole genome shotgun (WGS) entry which is preliminary data.</text>
</comment>
<feature type="compositionally biased region" description="Low complexity" evidence="1">
    <location>
        <begin position="425"/>
        <end position="439"/>
    </location>
</feature>
<name>A0A4U0VKV8_9PEZI</name>
<organism evidence="2 3">
    <name type="scientific">Friedmanniomyces endolithicus</name>
    <dbReference type="NCBI Taxonomy" id="329885"/>
    <lineage>
        <taxon>Eukaryota</taxon>
        <taxon>Fungi</taxon>
        <taxon>Dikarya</taxon>
        <taxon>Ascomycota</taxon>
        <taxon>Pezizomycotina</taxon>
        <taxon>Dothideomycetes</taxon>
        <taxon>Dothideomycetidae</taxon>
        <taxon>Mycosphaerellales</taxon>
        <taxon>Teratosphaeriaceae</taxon>
        <taxon>Friedmanniomyces</taxon>
    </lineage>
</organism>
<dbReference type="STRING" id="329885.A0A4U0VKV8"/>
<accession>A0A4U0VKV8</accession>
<dbReference type="AlphaFoldDB" id="A0A4U0VKV8"/>
<feature type="region of interest" description="Disordered" evidence="1">
    <location>
        <begin position="264"/>
        <end position="341"/>
    </location>
</feature>
<evidence type="ECO:0000256" key="1">
    <source>
        <dbReference type="SAM" id="MobiDB-lite"/>
    </source>
</evidence>
<protein>
    <submittedName>
        <fullName evidence="2">Uncharacterized protein</fullName>
    </submittedName>
</protein>
<evidence type="ECO:0000313" key="2">
    <source>
        <dbReference type="EMBL" id="TKA49055.1"/>
    </source>
</evidence>
<evidence type="ECO:0000313" key="3">
    <source>
        <dbReference type="Proteomes" id="UP000310066"/>
    </source>
</evidence>
<dbReference type="EMBL" id="NAJP01000002">
    <property type="protein sequence ID" value="TKA49055.1"/>
    <property type="molecule type" value="Genomic_DNA"/>
</dbReference>